<dbReference type="STRING" id="142588.SAMN04488559_101324"/>
<dbReference type="RefSeq" id="WP_092649580.1">
    <property type="nucleotide sequence ID" value="NZ_FOHA01000001.1"/>
</dbReference>
<feature type="transmembrane region" description="Helical" evidence="1">
    <location>
        <begin position="9"/>
        <end position="30"/>
    </location>
</feature>
<dbReference type="EMBL" id="FOHA01000001">
    <property type="protein sequence ID" value="SER54973.1"/>
    <property type="molecule type" value="Genomic_DNA"/>
</dbReference>
<dbReference type="Proteomes" id="UP000198948">
    <property type="component" value="Unassembled WGS sequence"/>
</dbReference>
<organism evidence="2 3">
    <name type="scientific">Isobaculum melis</name>
    <dbReference type="NCBI Taxonomy" id="142588"/>
    <lineage>
        <taxon>Bacteria</taxon>
        <taxon>Bacillati</taxon>
        <taxon>Bacillota</taxon>
        <taxon>Bacilli</taxon>
        <taxon>Lactobacillales</taxon>
        <taxon>Carnobacteriaceae</taxon>
        <taxon>Isobaculum</taxon>
    </lineage>
</organism>
<evidence type="ECO:0000313" key="2">
    <source>
        <dbReference type="EMBL" id="SER54973.1"/>
    </source>
</evidence>
<name>A0A1H9Q542_9LACT</name>
<sequence>MTYRERKDYVFYASMALIPGVFLFGLMPLIAMLMTPAFEGPFKSVPIDVLFFAILGACMTLSMISGFLLFTRFISSKSKTFKALNIVFFFIIPFFTYYFFFLISVPYYIYSLVKIRDRRYLKEM</sequence>
<protein>
    <submittedName>
        <fullName evidence="2">Uncharacterized protein</fullName>
    </submittedName>
</protein>
<dbReference type="AlphaFoldDB" id="A0A1H9Q542"/>
<keyword evidence="1" id="KW-1133">Transmembrane helix</keyword>
<evidence type="ECO:0000313" key="3">
    <source>
        <dbReference type="Proteomes" id="UP000198948"/>
    </source>
</evidence>
<keyword evidence="3" id="KW-1185">Reference proteome</keyword>
<proteinExistence type="predicted"/>
<gene>
    <name evidence="2" type="ORF">SAMN04488559_101324</name>
</gene>
<keyword evidence="1" id="KW-0472">Membrane</keyword>
<feature type="transmembrane region" description="Helical" evidence="1">
    <location>
        <begin position="83"/>
        <end position="110"/>
    </location>
</feature>
<keyword evidence="1" id="KW-0812">Transmembrane</keyword>
<evidence type="ECO:0000256" key="1">
    <source>
        <dbReference type="SAM" id="Phobius"/>
    </source>
</evidence>
<reference evidence="2 3" key="1">
    <citation type="submission" date="2016-10" db="EMBL/GenBank/DDBJ databases">
        <authorList>
            <person name="de Groot N.N."/>
        </authorList>
    </citation>
    <scope>NUCLEOTIDE SEQUENCE [LARGE SCALE GENOMIC DNA]</scope>
    <source>
        <strain evidence="2 3">DSM 13760</strain>
    </source>
</reference>
<feature type="transmembrane region" description="Helical" evidence="1">
    <location>
        <begin position="50"/>
        <end position="71"/>
    </location>
</feature>
<dbReference type="OrthoDB" id="9955930at2"/>
<accession>A0A1H9Q542</accession>